<dbReference type="GO" id="GO:0032259">
    <property type="term" value="P:methylation"/>
    <property type="evidence" value="ECO:0007669"/>
    <property type="project" value="UniProtKB-KW"/>
</dbReference>
<reference evidence="4 5" key="1">
    <citation type="submission" date="2019-03" db="EMBL/GenBank/DDBJ databases">
        <title>Genomic Encyclopedia of Type Strains, Phase IV (KMG-IV): sequencing the most valuable type-strain genomes for metagenomic binning, comparative biology and taxonomic classification.</title>
        <authorList>
            <person name="Goeker M."/>
        </authorList>
    </citation>
    <scope>NUCLEOTIDE SEQUENCE [LARGE SCALE GENOMIC DNA]</scope>
    <source>
        <strain evidence="4 5">DSM 16326</strain>
    </source>
</reference>
<name>A0A4R8IEC2_9GAMM</name>
<dbReference type="PANTHER" id="PTHR43861:SF3">
    <property type="entry name" value="PUTATIVE (AFU_ORTHOLOGUE AFUA_2G14390)-RELATED"/>
    <property type="match status" value="1"/>
</dbReference>
<dbReference type="OrthoDB" id="323463at2"/>
<dbReference type="InterPro" id="IPR029063">
    <property type="entry name" value="SAM-dependent_MTases_sf"/>
</dbReference>
<evidence type="ECO:0000313" key="5">
    <source>
        <dbReference type="Proteomes" id="UP000294914"/>
    </source>
</evidence>
<dbReference type="GO" id="GO:0008757">
    <property type="term" value="F:S-adenosylmethionine-dependent methyltransferase activity"/>
    <property type="evidence" value="ECO:0007669"/>
    <property type="project" value="InterPro"/>
</dbReference>
<dbReference type="PANTHER" id="PTHR43861">
    <property type="entry name" value="TRANS-ACONITATE 2-METHYLTRANSFERASE-RELATED"/>
    <property type="match status" value="1"/>
</dbReference>
<keyword evidence="1 4" id="KW-0808">Transferase</keyword>
<accession>A0A4R8IEC2</accession>
<dbReference type="EMBL" id="SOQX01000010">
    <property type="protein sequence ID" value="TDX97939.1"/>
    <property type="molecule type" value="Genomic_DNA"/>
</dbReference>
<dbReference type="Pfam" id="PF08241">
    <property type="entry name" value="Methyltransf_11"/>
    <property type="match status" value="1"/>
</dbReference>
<comment type="caution">
    <text evidence="4">The sequence shown here is derived from an EMBL/GenBank/DDBJ whole genome shotgun (WGS) entry which is preliminary data.</text>
</comment>
<evidence type="ECO:0000256" key="1">
    <source>
        <dbReference type="ARBA" id="ARBA00022679"/>
    </source>
</evidence>
<protein>
    <submittedName>
        <fullName evidence="4">Methyltransferase family protein</fullName>
    </submittedName>
</protein>
<dbReference type="CDD" id="cd02440">
    <property type="entry name" value="AdoMet_MTases"/>
    <property type="match status" value="1"/>
</dbReference>
<proteinExistence type="predicted"/>
<feature type="chain" id="PRO_5020479351" evidence="2">
    <location>
        <begin position="33"/>
        <end position="236"/>
    </location>
</feature>
<dbReference type="RefSeq" id="WP_134085301.1">
    <property type="nucleotide sequence ID" value="NZ_SOQX01000010.1"/>
</dbReference>
<dbReference type="AlphaFoldDB" id="A0A4R8IEC2"/>
<organism evidence="4 5">
    <name type="scientific">Thiohalophilus thiocyanatoxydans</name>
    <dbReference type="NCBI Taxonomy" id="381308"/>
    <lineage>
        <taxon>Bacteria</taxon>
        <taxon>Pseudomonadati</taxon>
        <taxon>Pseudomonadota</taxon>
        <taxon>Gammaproteobacteria</taxon>
        <taxon>Thiohalomonadales</taxon>
        <taxon>Thiohalophilaceae</taxon>
        <taxon>Thiohalophilus</taxon>
    </lineage>
</organism>
<dbReference type="SUPFAM" id="SSF53335">
    <property type="entry name" value="S-adenosyl-L-methionine-dependent methyltransferases"/>
    <property type="match status" value="1"/>
</dbReference>
<keyword evidence="2" id="KW-0732">Signal</keyword>
<sequence length="236" mass="26562">MKPVFRTVRRLIATGLLLVAASTAPLVGGASAGENVNPEINRHYQDPDFARWQSTFERPGREVYDQRHAIIEALDLKTGMHIADVGAGTGLFTRLFAQRVGATGKVYAVDIAQNFVDNILRTAREQDLTNIEGIVNDQQSTRLPGQSVDLVFLSDTYHHFEYPEAMLDSIHRALRPGGQLVIIDFRKEPGKSSDWVMSHVRANRDQVVDEVTAAGFALLREPQMLEENYFLIFRRR</sequence>
<dbReference type="Gene3D" id="3.40.50.150">
    <property type="entry name" value="Vaccinia Virus protein VP39"/>
    <property type="match status" value="1"/>
</dbReference>
<dbReference type="InterPro" id="IPR013216">
    <property type="entry name" value="Methyltransf_11"/>
</dbReference>
<feature type="domain" description="Methyltransferase type 11" evidence="3">
    <location>
        <begin position="84"/>
        <end position="182"/>
    </location>
</feature>
<dbReference type="Proteomes" id="UP000294914">
    <property type="component" value="Unassembled WGS sequence"/>
</dbReference>
<gene>
    <name evidence="4" type="ORF">EDC23_2744</name>
</gene>
<keyword evidence="4" id="KW-0489">Methyltransferase</keyword>
<keyword evidence="5" id="KW-1185">Reference proteome</keyword>
<evidence type="ECO:0000256" key="2">
    <source>
        <dbReference type="SAM" id="SignalP"/>
    </source>
</evidence>
<evidence type="ECO:0000313" key="4">
    <source>
        <dbReference type="EMBL" id="TDX97939.1"/>
    </source>
</evidence>
<evidence type="ECO:0000259" key="3">
    <source>
        <dbReference type="Pfam" id="PF08241"/>
    </source>
</evidence>
<feature type="signal peptide" evidence="2">
    <location>
        <begin position="1"/>
        <end position="32"/>
    </location>
</feature>